<keyword evidence="3" id="KW-1185">Reference proteome</keyword>
<accession>A0A9X3TWF4</accession>
<feature type="compositionally biased region" description="Basic residues" evidence="1">
    <location>
        <begin position="38"/>
        <end position="52"/>
    </location>
</feature>
<organism evidence="2 3">
    <name type="scientific">Govanella unica</name>
    <dbReference type="NCBI Taxonomy" id="2975056"/>
    <lineage>
        <taxon>Bacteria</taxon>
        <taxon>Pseudomonadati</taxon>
        <taxon>Pseudomonadota</taxon>
        <taxon>Alphaproteobacteria</taxon>
        <taxon>Emcibacterales</taxon>
        <taxon>Govanellaceae</taxon>
        <taxon>Govanella</taxon>
    </lineage>
</organism>
<proteinExistence type="predicted"/>
<feature type="region of interest" description="Disordered" evidence="1">
    <location>
        <begin position="1"/>
        <end position="52"/>
    </location>
</feature>
<evidence type="ECO:0000313" key="3">
    <source>
        <dbReference type="Proteomes" id="UP001141619"/>
    </source>
</evidence>
<dbReference type="Proteomes" id="UP001141619">
    <property type="component" value="Unassembled WGS sequence"/>
</dbReference>
<gene>
    <name evidence="2" type="ORF">NYP16_03400</name>
</gene>
<feature type="compositionally biased region" description="Basic and acidic residues" evidence="1">
    <location>
        <begin position="1"/>
        <end position="11"/>
    </location>
</feature>
<name>A0A9X3TWF4_9PROT</name>
<dbReference type="EMBL" id="JANWOI010000001">
    <property type="protein sequence ID" value="MDA5193003.1"/>
    <property type="molecule type" value="Genomic_DNA"/>
</dbReference>
<reference evidence="2" key="1">
    <citation type="submission" date="2022-08" db="EMBL/GenBank/DDBJ databases">
        <authorList>
            <person name="Vandamme P."/>
            <person name="Hettiarachchi A."/>
            <person name="Peeters C."/>
            <person name="Cnockaert M."/>
            <person name="Carlier A."/>
        </authorList>
    </citation>
    <scope>NUCLEOTIDE SEQUENCE</scope>
    <source>
        <strain evidence="2">LMG 31809</strain>
    </source>
</reference>
<dbReference type="AlphaFoldDB" id="A0A9X3TWF4"/>
<protein>
    <submittedName>
        <fullName evidence="2">Uncharacterized protein</fullName>
    </submittedName>
</protein>
<reference evidence="2" key="2">
    <citation type="journal article" date="2023" name="Syst. Appl. Microbiol.">
        <title>Govania unica gen. nov., sp. nov., a rare biosphere bacterium that represents a novel family in the class Alphaproteobacteria.</title>
        <authorList>
            <person name="Vandamme P."/>
            <person name="Peeters C."/>
            <person name="Hettiarachchi A."/>
            <person name="Cnockaert M."/>
            <person name="Carlier A."/>
        </authorList>
    </citation>
    <scope>NUCLEOTIDE SEQUENCE</scope>
    <source>
        <strain evidence="2">LMG 31809</strain>
    </source>
</reference>
<evidence type="ECO:0000313" key="2">
    <source>
        <dbReference type="EMBL" id="MDA5193003.1"/>
    </source>
</evidence>
<evidence type="ECO:0000256" key="1">
    <source>
        <dbReference type="SAM" id="MobiDB-lite"/>
    </source>
</evidence>
<sequence length="52" mass="5936">MASRPKGENRHGKNFQFTRRFTGRQPVALSPGNPQISHARRRGRIHARQSLA</sequence>
<comment type="caution">
    <text evidence="2">The sequence shown here is derived from an EMBL/GenBank/DDBJ whole genome shotgun (WGS) entry which is preliminary data.</text>
</comment>